<accession>A0A1D1W3F9</accession>
<evidence type="ECO:0000256" key="4">
    <source>
        <dbReference type="ARBA" id="ARBA00022837"/>
    </source>
</evidence>
<evidence type="ECO:0000256" key="11">
    <source>
        <dbReference type="SAM" id="Phobius"/>
    </source>
</evidence>
<evidence type="ECO:0000256" key="5">
    <source>
        <dbReference type="ARBA" id="ARBA00022889"/>
    </source>
</evidence>
<gene>
    <name evidence="13" type="primary">RvY_17798-1</name>
    <name evidence="13" type="synonym">RvY_17798.1</name>
    <name evidence="13" type="ORF">RvY_17798</name>
</gene>
<dbReference type="Proteomes" id="UP000186922">
    <property type="component" value="Unassembled WGS sequence"/>
</dbReference>
<dbReference type="GO" id="GO:0005886">
    <property type="term" value="C:plasma membrane"/>
    <property type="evidence" value="ECO:0007669"/>
    <property type="project" value="InterPro"/>
</dbReference>
<dbReference type="InterPro" id="IPR020894">
    <property type="entry name" value="Cadherin_CS"/>
</dbReference>
<feature type="domain" description="Cadherin" evidence="12">
    <location>
        <begin position="654"/>
        <end position="753"/>
    </location>
</feature>
<dbReference type="GO" id="GO:0007156">
    <property type="term" value="P:homophilic cell adhesion via plasma membrane adhesion molecules"/>
    <property type="evidence" value="ECO:0007669"/>
    <property type="project" value="InterPro"/>
</dbReference>
<keyword evidence="5" id="KW-0130">Cell adhesion</keyword>
<protein>
    <recommendedName>
        <fullName evidence="12">Cadherin domain-containing protein</fullName>
    </recommendedName>
</protein>
<evidence type="ECO:0000256" key="8">
    <source>
        <dbReference type="ARBA" id="ARBA00023180"/>
    </source>
</evidence>
<feature type="domain" description="Cadherin" evidence="12">
    <location>
        <begin position="430"/>
        <end position="539"/>
    </location>
</feature>
<keyword evidence="6 11" id="KW-1133">Transmembrane helix</keyword>
<keyword evidence="14" id="KW-1185">Reference proteome</keyword>
<feature type="compositionally biased region" description="Low complexity" evidence="10">
    <location>
        <begin position="1581"/>
        <end position="1592"/>
    </location>
</feature>
<evidence type="ECO:0000256" key="1">
    <source>
        <dbReference type="ARBA" id="ARBA00004370"/>
    </source>
</evidence>
<evidence type="ECO:0000259" key="12">
    <source>
        <dbReference type="PROSITE" id="PS50268"/>
    </source>
</evidence>
<evidence type="ECO:0000313" key="14">
    <source>
        <dbReference type="Proteomes" id="UP000186922"/>
    </source>
</evidence>
<evidence type="ECO:0000256" key="6">
    <source>
        <dbReference type="ARBA" id="ARBA00022989"/>
    </source>
</evidence>
<dbReference type="GO" id="GO:0007163">
    <property type="term" value="P:establishment or maintenance of cell polarity"/>
    <property type="evidence" value="ECO:0007669"/>
    <property type="project" value="UniProtKB-ARBA"/>
</dbReference>
<feature type="domain" description="Cadherin" evidence="12">
    <location>
        <begin position="756"/>
        <end position="867"/>
    </location>
</feature>
<organism evidence="13 14">
    <name type="scientific">Ramazzottius varieornatus</name>
    <name type="common">Water bear</name>
    <name type="synonym">Tardigrade</name>
    <dbReference type="NCBI Taxonomy" id="947166"/>
    <lineage>
        <taxon>Eukaryota</taxon>
        <taxon>Metazoa</taxon>
        <taxon>Ecdysozoa</taxon>
        <taxon>Tardigrada</taxon>
        <taxon>Eutardigrada</taxon>
        <taxon>Parachela</taxon>
        <taxon>Hypsibioidea</taxon>
        <taxon>Ramazzottiidae</taxon>
        <taxon>Ramazzottius</taxon>
    </lineage>
</organism>
<dbReference type="GO" id="GO:0009653">
    <property type="term" value="P:anatomical structure morphogenesis"/>
    <property type="evidence" value="ECO:0007669"/>
    <property type="project" value="UniProtKB-ARBA"/>
</dbReference>
<feature type="compositionally biased region" description="Polar residues" evidence="10">
    <location>
        <begin position="1571"/>
        <end position="1580"/>
    </location>
</feature>
<keyword evidence="4 9" id="KW-0106">Calcium</keyword>
<feature type="domain" description="Cadherin" evidence="12">
    <location>
        <begin position="970"/>
        <end position="1074"/>
    </location>
</feature>
<dbReference type="SUPFAM" id="SSF49313">
    <property type="entry name" value="Cadherin-like"/>
    <property type="match status" value="10"/>
</dbReference>
<feature type="domain" description="Cadherin" evidence="12">
    <location>
        <begin position="539"/>
        <end position="653"/>
    </location>
</feature>
<evidence type="ECO:0000313" key="13">
    <source>
        <dbReference type="EMBL" id="GAV08047.1"/>
    </source>
</evidence>
<dbReference type="EMBL" id="BDGG01000016">
    <property type="protein sequence ID" value="GAV08047.1"/>
    <property type="molecule type" value="Genomic_DNA"/>
</dbReference>
<keyword evidence="7 11" id="KW-0472">Membrane</keyword>
<evidence type="ECO:0000256" key="7">
    <source>
        <dbReference type="ARBA" id="ARBA00023136"/>
    </source>
</evidence>
<feature type="domain" description="Cadherin" evidence="12">
    <location>
        <begin position="332"/>
        <end position="421"/>
    </location>
</feature>
<feature type="domain" description="Cadherin" evidence="12">
    <location>
        <begin position="196"/>
        <end position="295"/>
    </location>
</feature>
<name>A0A1D1W3F9_RAMVA</name>
<reference evidence="13 14" key="1">
    <citation type="journal article" date="2016" name="Nat. Commun.">
        <title>Extremotolerant tardigrade genome and improved radiotolerance of human cultured cells by tardigrade-unique protein.</title>
        <authorList>
            <person name="Hashimoto T."/>
            <person name="Horikawa D.D."/>
            <person name="Saito Y."/>
            <person name="Kuwahara H."/>
            <person name="Kozuka-Hata H."/>
            <person name="Shin-I T."/>
            <person name="Minakuchi Y."/>
            <person name="Ohishi K."/>
            <person name="Motoyama A."/>
            <person name="Aizu T."/>
            <person name="Enomoto A."/>
            <person name="Kondo K."/>
            <person name="Tanaka S."/>
            <person name="Hara Y."/>
            <person name="Koshikawa S."/>
            <person name="Sagara H."/>
            <person name="Miura T."/>
            <person name="Yokobori S."/>
            <person name="Miyagawa K."/>
            <person name="Suzuki Y."/>
            <person name="Kubo T."/>
            <person name="Oyama M."/>
            <person name="Kohara Y."/>
            <person name="Fujiyama A."/>
            <person name="Arakawa K."/>
            <person name="Katayama T."/>
            <person name="Toyoda A."/>
            <person name="Kunieda T."/>
        </authorList>
    </citation>
    <scope>NUCLEOTIDE SEQUENCE [LARGE SCALE GENOMIC DNA]</scope>
    <source>
        <strain evidence="13 14">YOKOZUNA-1</strain>
    </source>
</reference>
<feature type="domain" description="Cadherin" evidence="12">
    <location>
        <begin position="1202"/>
        <end position="1307"/>
    </location>
</feature>
<dbReference type="Pfam" id="PF00028">
    <property type="entry name" value="Cadherin"/>
    <property type="match status" value="7"/>
</dbReference>
<proteinExistence type="predicted"/>
<dbReference type="OrthoDB" id="10029135at2759"/>
<dbReference type="FunFam" id="2.60.40.60:FF:000116">
    <property type="entry name" value="Dachsous cadherin-related 2"/>
    <property type="match status" value="1"/>
</dbReference>
<evidence type="ECO:0000256" key="3">
    <source>
        <dbReference type="ARBA" id="ARBA00022737"/>
    </source>
</evidence>
<keyword evidence="3" id="KW-0677">Repeat</keyword>
<comment type="subcellular location">
    <subcellularLocation>
        <location evidence="1">Membrane</location>
    </subcellularLocation>
</comment>
<evidence type="ECO:0000256" key="10">
    <source>
        <dbReference type="SAM" id="MobiDB-lite"/>
    </source>
</evidence>
<dbReference type="SMART" id="SM00112">
    <property type="entry name" value="CA"/>
    <property type="match status" value="10"/>
</dbReference>
<dbReference type="InterPro" id="IPR015919">
    <property type="entry name" value="Cadherin-like_sf"/>
</dbReference>
<feature type="domain" description="Cadherin" evidence="12">
    <location>
        <begin position="1084"/>
        <end position="1194"/>
    </location>
</feature>
<dbReference type="GO" id="GO:0005509">
    <property type="term" value="F:calcium ion binding"/>
    <property type="evidence" value="ECO:0007669"/>
    <property type="project" value="UniProtKB-UniRule"/>
</dbReference>
<feature type="region of interest" description="Disordered" evidence="10">
    <location>
        <begin position="1531"/>
        <end position="1605"/>
    </location>
</feature>
<keyword evidence="8" id="KW-0325">Glycoprotein</keyword>
<sequence>MSIDSIGFFLNILWTEKTLSQGRTVKAAGKRPPSKRDAFSVRMDVVGCFTRRRSLLDFRSSSISSSPWLFLLTAYLLTGCSSLTNAQLCTVRNGATHLTADVQTQPNSDSSTVTVFLNNIIGSPDEIDLSVMKDGPFSDWFMVNGKQLLLTRSLTEQHQLPEHITLRLKCTRRRLIPTIPTYITVHVRIVQLLQQIIMPRVVTISELTPVGTTIYQANPREFGRTGYTYSIVNEDVKEYFVVTDPLQGWIAVRRPLDFERQQEYHVKIRATDGVNTDEFVVTVRIQDSNDLDPAFEYAGCQRISNVCINPRYTATCYLRQAGGTLKVLPEPIRAYDRDTLRYPIRYSLLPESQPASFASYFRINPETGEIRQIRPMEQLDVKEYTIYVKAEEVAPPGGLARSSVAQLQVNVRTQNSHRPIIRAPSTICYIPENAPVGFRATISANSQTPYQLNAYDADVTGGPGRFTYSIGGVYGNYFQVTPEGYIQCIRPGFASQVTNRENIKISVTCTEQDTTEVLTSDPLDITVVIAKVNEHTPRLQQYNPVELRAGPPDGRPVVTVNAIDEDQGKDGQLTYAIVYVQRLAVSTNNPTPADARGIFVINVDTGVILQRGTVYKGELYEIKVRATDGGGKFDEGIIRVKVVDDGRNEAPVFVNPSYVASIPEGVPLHYPVIVVTARDPDNQPLLYSIIGGNEEARFAIDANTGSIHTIAAIDYEERRSYTLIIQARDPSNAMATTTVSILINDINDNDPEFVSPRPPIVFSVPENQAPLRVGIVSATDKDTGPNGDITYSIPPNPLFRINEKTGEITVVVPLDFERQQQHTLIVTARDNGFSYSSDRGIVIPSPRSATAVVTINVIDTEDEDPTFIDRIYYAEVYENRPAGLEVVQVSATDPDTRKQISYVILKGDTNAFAIDPQSGIITTRIPLDYETTNRYQLIVGTNQNQKSSPSSSATVYINVLNENDVGPRFVGGPYVASIGRQAPLNTVIQTILARDGDTTSKITYAIEGDAKAQQFFQVDPNTGEIRVSGDLTRDTDVVYNLIVTARDSGNPPQTATSTVIVNVIDAGQPSAPLIDAETPPVQFALPQYQVKIREGSNLNTLVEELRIINKPPSGIQNLRCEIVSGNTDNAFATGPTSSQDCEVKTAGGPIDFETRNEHEIVVQATGATANEPNFRIDTRVVVSVVNMNDNAPQFIFAYPGLTGGRYFGAIDVNSNVGTPVLKVSATDADKGEFGIIRYTMIPSVPAQRFEINDESGLVSTRVTFIDSTPDNEPYEFTVQARDSPNQPTFKAAAATVIINLIRDQNRFILVLEGTDAAKTRDAYANAIVKIIQQNTGKIIGVEKITHRDILDGNRTRPDFASTDMWMYAIDPDTRRIMTFLDLQSILLSREIQDRRLSEIQTILIGTDRAVEFRAPYILPGLVQPLVYKTWSVWGFEAGLIALAALIILFGIIAIIVLCYLWARYQEHLKRQRYIQPRMEPVMFEPVPPEYETQILQMNVNEDDNADLGEVNVGFTPRAGIDSVTYIKNQEERQRQANVAASRSESRYTNQREATYQSTNPIYDNPDGAINASANYSHSNNTTAARRMASSATHQREAHVNNGYVE</sequence>
<dbReference type="InterPro" id="IPR002126">
    <property type="entry name" value="Cadherin-like_dom"/>
</dbReference>
<feature type="domain" description="Cadherin" evidence="12">
    <location>
        <begin position="868"/>
        <end position="969"/>
    </location>
</feature>
<comment type="caution">
    <text evidence="13">The sequence shown here is derived from an EMBL/GenBank/DDBJ whole genome shotgun (WGS) entry which is preliminary data.</text>
</comment>
<feature type="transmembrane region" description="Helical" evidence="11">
    <location>
        <begin position="1439"/>
        <end position="1462"/>
    </location>
</feature>
<dbReference type="CDD" id="cd11304">
    <property type="entry name" value="Cadherin_repeat"/>
    <property type="match status" value="10"/>
</dbReference>
<feature type="compositionally biased region" description="Polar residues" evidence="10">
    <location>
        <begin position="1535"/>
        <end position="1561"/>
    </location>
</feature>
<dbReference type="PROSITE" id="PS50268">
    <property type="entry name" value="CADHERIN_2"/>
    <property type="match status" value="10"/>
</dbReference>
<dbReference type="PANTHER" id="PTHR24026:SF133">
    <property type="entry name" value="CADHERIN-RELATED FAMILY MEMBER 2"/>
    <property type="match status" value="1"/>
</dbReference>
<dbReference type="Gene3D" id="2.60.40.60">
    <property type="entry name" value="Cadherins"/>
    <property type="match status" value="10"/>
</dbReference>
<keyword evidence="2 11" id="KW-0812">Transmembrane</keyword>
<dbReference type="PROSITE" id="PS00232">
    <property type="entry name" value="CADHERIN_1"/>
    <property type="match status" value="1"/>
</dbReference>
<evidence type="ECO:0000256" key="2">
    <source>
        <dbReference type="ARBA" id="ARBA00022692"/>
    </source>
</evidence>
<dbReference type="PRINTS" id="PR00205">
    <property type="entry name" value="CADHERIN"/>
</dbReference>
<dbReference type="FunFam" id="2.60.40.60:FF:000020">
    <property type="entry name" value="Dachsous cadherin-related 1b"/>
    <property type="match status" value="3"/>
</dbReference>
<dbReference type="PANTHER" id="PTHR24026">
    <property type="entry name" value="FAT ATYPICAL CADHERIN-RELATED"/>
    <property type="match status" value="1"/>
</dbReference>
<evidence type="ECO:0000256" key="9">
    <source>
        <dbReference type="PROSITE-ProRule" id="PRU00043"/>
    </source>
</evidence>
<dbReference type="STRING" id="947166.A0A1D1W3F9"/>